<evidence type="ECO:0000313" key="1">
    <source>
        <dbReference type="EMBL" id="MBE0563625.1"/>
    </source>
</evidence>
<evidence type="ECO:0000313" key="2">
    <source>
        <dbReference type="Proteomes" id="UP000642265"/>
    </source>
</evidence>
<organism evidence="1 2">
    <name type="scientific">Brucella anthropi</name>
    <name type="common">Ochrobactrum anthropi</name>
    <dbReference type="NCBI Taxonomy" id="529"/>
    <lineage>
        <taxon>Bacteria</taxon>
        <taxon>Pseudomonadati</taxon>
        <taxon>Pseudomonadota</taxon>
        <taxon>Alphaproteobacteria</taxon>
        <taxon>Hyphomicrobiales</taxon>
        <taxon>Brucellaceae</taxon>
        <taxon>Brucella/Ochrobactrum group</taxon>
        <taxon>Brucella</taxon>
    </lineage>
</organism>
<name>A0A8I0TBK1_BRUAN</name>
<accession>A0A8I0TBK1</accession>
<dbReference type="EMBL" id="JACZKO010000063">
    <property type="protein sequence ID" value="MBE0563625.1"/>
    <property type="molecule type" value="Genomic_DNA"/>
</dbReference>
<dbReference type="AlphaFoldDB" id="A0A8I0TBK1"/>
<dbReference type="RefSeq" id="WP_151687925.1">
    <property type="nucleotide sequence ID" value="NZ_WBWO01000001.1"/>
</dbReference>
<comment type="caution">
    <text evidence="1">The sequence shown here is derived from an EMBL/GenBank/DDBJ whole genome shotgun (WGS) entry which is preliminary data.</text>
</comment>
<reference evidence="1" key="2">
    <citation type="submission" date="2020-10" db="EMBL/GenBank/DDBJ databases">
        <title>Enrichment of novel Verrucomicrobia, Bacteroidetes and Krumholzibacteria in an oxygen-limited, methane- and iron-fed bioreactor inoculated with Bothnian Sea sediments.</title>
        <authorList>
            <person name="Martins P.D."/>
            <person name="de Jong A."/>
            <person name="Lenstra W.K."/>
            <person name="van Helmond N.A.G.M."/>
            <person name="Slomp C.P."/>
            <person name="Jetten M.S.M."/>
            <person name="Welte C.U."/>
            <person name="Rasigraf O."/>
        </authorList>
    </citation>
    <scope>NUCLEOTIDE SEQUENCE</scope>
    <source>
        <strain evidence="1">MAG47</strain>
    </source>
</reference>
<reference evidence="1" key="1">
    <citation type="submission" date="2020-09" db="EMBL/GenBank/DDBJ databases">
        <authorList>
            <person name="Dalcin Martins P."/>
        </authorList>
    </citation>
    <scope>NUCLEOTIDE SEQUENCE</scope>
    <source>
        <strain evidence="1">MAG47</strain>
    </source>
</reference>
<proteinExistence type="predicted"/>
<sequence>MSKMHHPLIEIYPMRDTTDGGSTIHEGRGDPEFYDVIVRFEGDEPLEEIEGILTYAEAYSKAEELLDRFPGSEIVEINL</sequence>
<dbReference type="Proteomes" id="UP000642265">
    <property type="component" value="Unassembled WGS sequence"/>
</dbReference>
<protein>
    <submittedName>
        <fullName evidence="1">Uncharacterized protein</fullName>
    </submittedName>
</protein>
<gene>
    <name evidence="1" type="ORF">IH622_22795</name>
</gene>